<evidence type="ECO:0000256" key="9">
    <source>
        <dbReference type="SAM" id="MobiDB-lite"/>
    </source>
</evidence>
<keyword evidence="2 8" id="KW-1134">Transmembrane beta strand</keyword>
<accession>A0A9X8EJ58</accession>
<evidence type="ECO:0000256" key="2">
    <source>
        <dbReference type="ARBA" id="ARBA00022452"/>
    </source>
</evidence>
<dbReference type="InterPro" id="IPR010131">
    <property type="entry name" value="MdtP/NodT-like"/>
</dbReference>
<protein>
    <submittedName>
        <fullName evidence="10">NodT family efflux transporter outer membrane factor (OMF) lipoprotein</fullName>
    </submittedName>
</protein>
<dbReference type="PANTHER" id="PTHR30203">
    <property type="entry name" value="OUTER MEMBRANE CATION EFFLUX PROTEIN"/>
    <property type="match status" value="1"/>
</dbReference>
<evidence type="ECO:0000256" key="3">
    <source>
        <dbReference type="ARBA" id="ARBA00022692"/>
    </source>
</evidence>
<dbReference type="GO" id="GO:0015562">
    <property type="term" value="F:efflux transmembrane transporter activity"/>
    <property type="evidence" value="ECO:0007669"/>
    <property type="project" value="InterPro"/>
</dbReference>
<dbReference type="SUPFAM" id="SSF56954">
    <property type="entry name" value="Outer membrane efflux proteins (OEP)"/>
    <property type="match status" value="1"/>
</dbReference>
<dbReference type="RefSeq" id="WP_054914860.1">
    <property type="nucleotide sequence ID" value="NZ_LKGZ01000012.1"/>
</dbReference>
<dbReference type="GeneID" id="87483030"/>
<dbReference type="EMBL" id="RJUR01000012">
    <property type="protein sequence ID" value="ROQ51765.1"/>
    <property type="molecule type" value="Genomic_DNA"/>
</dbReference>
<evidence type="ECO:0000313" key="10">
    <source>
        <dbReference type="EMBL" id="ROQ51765.1"/>
    </source>
</evidence>
<keyword evidence="3 8" id="KW-0812">Transmembrane</keyword>
<proteinExistence type="inferred from homology"/>
<dbReference type="AlphaFoldDB" id="A0A9X8EJ58"/>
<dbReference type="Pfam" id="PF02321">
    <property type="entry name" value="OEP"/>
    <property type="match status" value="2"/>
</dbReference>
<dbReference type="NCBIfam" id="TIGR01845">
    <property type="entry name" value="outer_NodT"/>
    <property type="match status" value="1"/>
</dbReference>
<keyword evidence="6" id="KW-0998">Cell outer membrane</keyword>
<dbReference type="InterPro" id="IPR003423">
    <property type="entry name" value="OMP_efflux"/>
</dbReference>
<evidence type="ECO:0000256" key="1">
    <source>
        <dbReference type="ARBA" id="ARBA00007613"/>
    </source>
</evidence>
<keyword evidence="4 8" id="KW-0472">Membrane</keyword>
<evidence type="ECO:0000256" key="7">
    <source>
        <dbReference type="ARBA" id="ARBA00023288"/>
    </source>
</evidence>
<evidence type="ECO:0000313" key="11">
    <source>
        <dbReference type="Proteomes" id="UP000269115"/>
    </source>
</evidence>
<evidence type="ECO:0000256" key="4">
    <source>
        <dbReference type="ARBA" id="ARBA00023136"/>
    </source>
</evidence>
<keyword evidence="5 8" id="KW-0564">Palmitate</keyword>
<dbReference type="PANTHER" id="PTHR30203:SF25">
    <property type="entry name" value="OUTER MEMBRANE PROTEIN-RELATED"/>
    <property type="match status" value="1"/>
</dbReference>
<dbReference type="Proteomes" id="UP000269115">
    <property type="component" value="Unassembled WGS sequence"/>
</dbReference>
<organism evidence="10 11">
    <name type="scientific">Pseudomonas putida</name>
    <name type="common">Arthrobacter siderocapsulatus</name>
    <dbReference type="NCBI Taxonomy" id="303"/>
    <lineage>
        <taxon>Bacteria</taxon>
        <taxon>Pseudomonadati</taxon>
        <taxon>Pseudomonadota</taxon>
        <taxon>Gammaproteobacteria</taxon>
        <taxon>Pseudomonadales</taxon>
        <taxon>Pseudomonadaceae</taxon>
        <taxon>Pseudomonas</taxon>
    </lineage>
</organism>
<comment type="caution">
    <text evidence="10">The sequence shown here is derived from an EMBL/GenBank/DDBJ whole genome shotgun (WGS) entry which is preliminary data.</text>
</comment>
<evidence type="ECO:0000256" key="5">
    <source>
        <dbReference type="ARBA" id="ARBA00023139"/>
    </source>
</evidence>
<evidence type="ECO:0000256" key="8">
    <source>
        <dbReference type="RuleBase" id="RU362097"/>
    </source>
</evidence>
<comment type="similarity">
    <text evidence="1 8">Belongs to the outer membrane factor (OMF) (TC 1.B.17) family.</text>
</comment>
<keyword evidence="7 8" id="KW-0449">Lipoprotein</keyword>
<dbReference type="Gene3D" id="2.20.200.10">
    <property type="entry name" value="Outer membrane efflux proteins (OEP)"/>
    <property type="match status" value="1"/>
</dbReference>
<dbReference type="Gene3D" id="1.20.1600.10">
    <property type="entry name" value="Outer membrane efflux proteins (OEP)"/>
    <property type="match status" value="1"/>
</dbReference>
<comment type="subcellular location">
    <subcellularLocation>
        <location evidence="8">Cell outer membrane</location>
        <topology evidence="8">Lipid-anchor</topology>
    </subcellularLocation>
</comment>
<gene>
    <name evidence="10" type="ORF">EDF85_2235</name>
</gene>
<sequence>MNFAQATSPLLLGATLTLGACSLGPDFEAPRSTAPSAWPTLQDKAGPSQPEATPLQARWWEQFNDAQLSSLVQRAVERNLDLQVATARLMQSRAVRSSIASEQYPSVDLNGNYSRARNSEDGLNDPSGKNGKSAFNLWQGDFTAAWELDLWGRVRREVEAADASVEVAENDRQGVLLSLLAETAHDYIQLRAVQSTLAVIRENLDVSRHSLRLSQMRLNDGVATNLDVAQAKAQVASIEARLPTLEDRQAQLINALSLLLAEPPRSLQNELLQPAPMPQTAQRFAMGLPSELAERRPDIRQAQAQLHAATASIGVAKANFYPSIRLSGSAGFQSLQLSDFGNWSSRRFAIGPQLSLPIFEGGRLTGVLKLREAQQQEAAVQYQQVVLRAWHEIDDVLRLYNASQLRRDLLDEAVRQSRVALDTARNQYVEGAVDFLNVLTVQSALLANQEQWVESSAAVSLAMVGLYKSLGGGWQSFAPPAQASAELDRGQRSKHP</sequence>
<name>A0A9X8EJ58_PSEPU</name>
<evidence type="ECO:0000256" key="6">
    <source>
        <dbReference type="ARBA" id="ARBA00023237"/>
    </source>
</evidence>
<dbReference type="GO" id="GO:0009279">
    <property type="term" value="C:cell outer membrane"/>
    <property type="evidence" value="ECO:0007669"/>
    <property type="project" value="UniProtKB-SubCell"/>
</dbReference>
<feature type="region of interest" description="Disordered" evidence="9">
    <location>
        <begin position="110"/>
        <end position="130"/>
    </location>
</feature>
<feature type="region of interest" description="Disordered" evidence="9">
    <location>
        <begin position="30"/>
        <end position="51"/>
    </location>
</feature>
<reference evidence="10 11" key="1">
    <citation type="submission" date="2018-11" db="EMBL/GenBank/DDBJ databases">
        <title>Genomic analyses of the natural microbiome of Caenorhabditis elegans.</title>
        <authorList>
            <person name="Samuel B."/>
        </authorList>
    </citation>
    <scope>NUCLEOTIDE SEQUENCE [LARGE SCALE GENOMIC DNA]</scope>
    <source>
        <strain evidence="10 11">BIGb0473</strain>
    </source>
</reference>